<evidence type="ECO:0000313" key="2">
    <source>
        <dbReference type="EMBL" id="EKX31838.1"/>
    </source>
</evidence>
<reference evidence="3" key="3">
    <citation type="submission" date="2016-03" db="UniProtKB">
        <authorList>
            <consortium name="EnsemblProtists"/>
        </authorList>
    </citation>
    <scope>IDENTIFICATION</scope>
</reference>
<dbReference type="KEGG" id="gtt:GUITHDRAFT_121973"/>
<dbReference type="HOGENOM" id="CLU_1153553_0_0_1"/>
<dbReference type="RefSeq" id="XP_005818818.1">
    <property type="nucleotide sequence ID" value="XM_005818761.1"/>
</dbReference>
<dbReference type="GeneID" id="17288556"/>
<accession>L1I6G0</accession>
<evidence type="ECO:0000313" key="3">
    <source>
        <dbReference type="EnsemblProtists" id="EKX31838"/>
    </source>
</evidence>
<dbReference type="AlphaFoldDB" id="L1I6G0"/>
<dbReference type="Proteomes" id="UP000011087">
    <property type="component" value="Unassembled WGS sequence"/>
</dbReference>
<dbReference type="EnsemblProtists" id="EKX31838">
    <property type="protein sequence ID" value="EKX31838"/>
    <property type="gene ID" value="GUITHDRAFT_121973"/>
</dbReference>
<feature type="region of interest" description="Disordered" evidence="1">
    <location>
        <begin position="1"/>
        <end position="43"/>
    </location>
</feature>
<feature type="compositionally biased region" description="Acidic residues" evidence="1">
    <location>
        <begin position="8"/>
        <end position="17"/>
    </location>
</feature>
<protein>
    <submittedName>
        <fullName evidence="2 3">Uncharacterized protein</fullName>
    </submittedName>
</protein>
<name>L1I6G0_GUITC</name>
<reference evidence="2 4" key="1">
    <citation type="journal article" date="2012" name="Nature">
        <title>Algal genomes reveal evolutionary mosaicism and the fate of nucleomorphs.</title>
        <authorList>
            <consortium name="DOE Joint Genome Institute"/>
            <person name="Curtis B.A."/>
            <person name="Tanifuji G."/>
            <person name="Burki F."/>
            <person name="Gruber A."/>
            <person name="Irimia M."/>
            <person name="Maruyama S."/>
            <person name="Arias M.C."/>
            <person name="Ball S.G."/>
            <person name="Gile G.H."/>
            <person name="Hirakawa Y."/>
            <person name="Hopkins J.F."/>
            <person name="Kuo A."/>
            <person name="Rensing S.A."/>
            <person name="Schmutz J."/>
            <person name="Symeonidi A."/>
            <person name="Elias M."/>
            <person name="Eveleigh R.J."/>
            <person name="Herman E.K."/>
            <person name="Klute M.J."/>
            <person name="Nakayama T."/>
            <person name="Obornik M."/>
            <person name="Reyes-Prieto A."/>
            <person name="Armbrust E.V."/>
            <person name="Aves S.J."/>
            <person name="Beiko R.G."/>
            <person name="Coutinho P."/>
            <person name="Dacks J.B."/>
            <person name="Durnford D.G."/>
            <person name="Fast N.M."/>
            <person name="Green B.R."/>
            <person name="Grisdale C.J."/>
            <person name="Hempel F."/>
            <person name="Henrissat B."/>
            <person name="Hoppner M.P."/>
            <person name="Ishida K."/>
            <person name="Kim E."/>
            <person name="Koreny L."/>
            <person name="Kroth P.G."/>
            <person name="Liu Y."/>
            <person name="Malik S.B."/>
            <person name="Maier U.G."/>
            <person name="McRose D."/>
            <person name="Mock T."/>
            <person name="Neilson J.A."/>
            <person name="Onodera N.T."/>
            <person name="Poole A.M."/>
            <person name="Pritham E.J."/>
            <person name="Richards T.A."/>
            <person name="Rocap G."/>
            <person name="Roy S.W."/>
            <person name="Sarai C."/>
            <person name="Schaack S."/>
            <person name="Shirato S."/>
            <person name="Slamovits C.H."/>
            <person name="Spencer D.F."/>
            <person name="Suzuki S."/>
            <person name="Worden A.Z."/>
            <person name="Zauner S."/>
            <person name="Barry K."/>
            <person name="Bell C."/>
            <person name="Bharti A.K."/>
            <person name="Crow J.A."/>
            <person name="Grimwood J."/>
            <person name="Kramer R."/>
            <person name="Lindquist E."/>
            <person name="Lucas S."/>
            <person name="Salamov A."/>
            <person name="McFadden G.I."/>
            <person name="Lane C.E."/>
            <person name="Keeling P.J."/>
            <person name="Gray M.W."/>
            <person name="Grigoriev I.V."/>
            <person name="Archibald J.M."/>
        </authorList>
    </citation>
    <scope>NUCLEOTIDE SEQUENCE</scope>
    <source>
        <strain evidence="2 4">CCMP2712</strain>
    </source>
</reference>
<keyword evidence="4" id="KW-1185">Reference proteome</keyword>
<sequence>MGYNTTMAEDDAWEDGIVEPNDGQAGWSFSRQSSSRRKEPLEFDWEEERRRKAELTDPKLDYRTRYNQWHDKLVKHSMYVSPTEEAEEGDMAGFLEANKRWEAKRKHYDWSDGYGRDTGSRKYKQPSKVWAEDHDDWRRWYSKWYNKAMEDEDGRERTVHRMNGAGGIEEFGHSGKESYGGRSQVGFNGYNIDSRPYGYEVYKDWKRHVLKWPQDADGVVGLWPVASKKVSSKPGGGQERF</sequence>
<evidence type="ECO:0000256" key="1">
    <source>
        <dbReference type="SAM" id="MobiDB-lite"/>
    </source>
</evidence>
<dbReference type="EMBL" id="JH993232">
    <property type="protein sequence ID" value="EKX31838.1"/>
    <property type="molecule type" value="Genomic_DNA"/>
</dbReference>
<reference evidence="4" key="2">
    <citation type="submission" date="2012-11" db="EMBL/GenBank/DDBJ databases">
        <authorList>
            <person name="Kuo A."/>
            <person name="Curtis B.A."/>
            <person name="Tanifuji G."/>
            <person name="Burki F."/>
            <person name="Gruber A."/>
            <person name="Irimia M."/>
            <person name="Maruyama S."/>
            <person name="Arias M.C."/>
            <person name="Ball S.G."/>
            <person name="Gile G.H."/>
            <person name="Hirakawa Y."/>
            <person name="Hopkins J.F."/>
            <person name="Rensing S.A."/>
            <person name="Schmutz J."/>
            <person name="Symeonidi A."/>
            <person name="Elias M."/>
            <person name="Eveleigh R.J."/>
            <person name="Herman E.K."/>
            <person name="Klute M.J."/>
            <person name="Nakayama T."/>
            <person name="Obornik M."/>
            <person name="Reyes-Prieto A."/>
            <person name="Armbrust E.V."/>
            <person name="Aves S.J."/>
            <person name="Beiko R.G."/>
            <person name="Coutinho P."/>
            <person name="Dacks J.B."/>
            <person name="Durnford D.G."/>
            <person name="Fast N.M."/>
            <person name="Green B.R."/>
            <person name="Grisdale C."/>
            <person name="Hempe F."/>
            <person name="Henrissat B."/>
            <person name="Hoppner M.P."/>
            <person name="Ishida K.-I."/>
            <person name="Kim E."/>
            <person name="Koreny L."/>
            <person name="Kroth P.G."/>
            <person name="Liu Y."/>
            <person name="Malik S.-B."/>
            <person name="Maier U.G."/>
            <person name="McRose D."/>
            <person name="Mock T."/>
            <person name="Neilson J.A."/>
            <person name="Onodera N.T."/>
            <person name="Poole A.M."/>
            <person name="Pritham E.J."/>
            <person name="Richards T.A."/>
            <person name="Rocap G."/>
            <person name="Roy S.W."/>
            <person name="Sarai C."/>
            <person name="Schaack S."/>
            <person name="Shirato S."/>
            <person name="Slamovits C.H."/>
            <person name="Spencer D.F."/>
            <person name="Suzuki S."/>
            <person name="Worden A.Z."/>
            <person name="Zauner S."/>
            <person name="Barry K."/>
            <person name="Bell C."/>
            <person name="Bharti A.K."/>
            <person name="Crow J.A."/>
            <person name="Grimwood J."/>
            <person name="Kramer R."/>
            <person name="Lindquist E."/>
            <person name="Lucas S."/>
            <person name="Salamov A."/>
            <person name="McFadden G.I."/>
            <person name="Lane C.E."/>
            <person name="Keeling P.J."/>
            <person name="Gray M.W."/>
            <person name="Grigoriev I.V."/>
            <person name="Archibald J.M."/>
        </authorList>
    </citation>
    <scope>NUCLEOTIDE SEQUENCE</scope>
    <source>
        <strain evidence="4">CCMP2712</strain>
    </source>
</reference>
<evidence type="ECO:0000313" key="4">
    <source>
        <dbReference type="Proteomes" id="UP000011087"/>
    </source>
</evidence>
<proteinExistence type="predicted"/>
<dbReference type="PaxDb" id="55529-EKX31838"/>
<organism evidence="2">
    <name type="scientific">Guillardia theta (strain CCMP2712)</name>
    <name type="common">Cryptophyte</name>
    <dbReference type="NCBI Taxonomy" id="905079"/>
    <lineage>
        <taxon>Eukaryota</taxon>
        <taxon>Cryptophyceae</taxon>
        <taxon>Pyrenomonadales</taxon>
        <taxon>Geminigeraceae</taxon>
        <taxon>Guillardia</taxon>
    </lineage>
</organism>
<gene>
    <name evidence="2" type="ORF">GUITHDRAFT_121973</name>
</gene>